<keyword evidence="10" id="KW-1185">Reference proteome</keyword>
<keyword evidence="4 7" id="KW-0964">Secreted</keyword>
<evidence type="ECO:0000256" key="2">
    <source>
        <dbReference type="ARBA" id="ARBA00010446"/>
    </source>
</evidence>
<dbReference type="Proteomes" id="UP000815677">
    <property type="component" value="Unassembled WGS sequence"/>
</dbReference>
<dbReference type="InterPro" id="IPR001338">
    <property type="entry name" value="Class_I_Hydrophobin"/>
</dbReference>
<evidence type="ECO:0000256" key="6">
    <source>
        <dbReference type="ARBA" id="ARBA00093546"/>
    </source>
</evidence>
<comment type="subcellular location">
    <subcellularLocation>
        <location evidence="1 7">Secreted</location>
        <location evidence="1 7">Cell wall</location>
    </subcellularLocation>
</comment>
<name>A0ABQ0LJH2_MYCCL</name>
<evidence type="ECO:0000313" key="9">
    <source>
        <dbReference type="EMBL" id="GAT51220.1"/>
    </source>
</evidence>
<feature type="compositionally biased region" description="Gly residues" evidence="8">
    <location>
        <begin position="77"/>
        <end position="94"/>
    </location>
</feature>
<evidence type="ECO:0000256" key="3">
    <source>
        <dbReference type="ARBA" id="ARBA00022512"/>
    </source>
</evidence>
<feature type="region of interest" description="Disordered" evidence="8">
    <location>
        <begin position="77"/>
        <end position="99"/>
    </location>
</feature>
<evidence type="ECO:0000256" key="1">
    <source>
        <dbReference type="ARBA" id="ARBA00004191"/>
    </source>
</evidence>
<dbReference type="Pfam" id="PF01185">
    <property type="entry name" value="Hydrophobin"/>
    <property type="match status" value="1"/>
</dbReference>
<keyword evidence="7" id="KW-0732">Signal</keyword>
<keyword evidence="5 7" id="KW-1015">Disulfide bond</keyword>
<sequence>MVGHVGPWRRGDAMLHMPASIVLFPLRTPRLWGDKSQLYSALPAQPINQLELAMVVKLSLIACALFATLVVAAPGGGASHGSGGKGSGGEGGGSTTTTSTQCCAQTVSQNNQQYSALAQLADAEGLLGLLNLGGALSNLGTLGVQCSPVALVGISANCNEGEAKCTGTQGDKMHGFLQYLALFLFP</sequence>
<comment type="subunit">
    <text evidence="6">Self-assembles to form functional amyloid fibrils called rodlets. Self-assembly into fibrillar rodlets occurs spontaneously at hydrophobic:hydrophilic interfaces and the rodlets further associate laterally to form amphipathic monolayers.</text>
</comment>
<keyword evidence="3 7" id="KW-0134">Cell wall</keyword>
<comment type="similarity">
    <text evidence="2 7">Belongs to the fungal hydrophobin family.</text>
</comment>
<evidence type="ECO:0000256" key="5">
    <source>
        <dbReference type="ARBA" id="ARBA00023157"/>
    </source>
</evidence>
<evidence type="ECO:0000256" key="8">
    <source>
        <dbReference type="SAM" id="MobiDB-lite"/>
    </source>
</evidence>
<reference evidence="9" key="1">
    <citation type="submission" date="2014-09" db="EMBL/GenBank/DDBJ databases">
        <title>Genome sequence of the luminous mushroom Mycena chlorophos for searching fungal bioluminescence genes.</title>
        <authorList>
            <person name="Tanaka Y."/>
            <person name="Kasuga D."/>
            <person name="Oba Y."/>
            <person name="Hase S."/>
            <person name="Sato K."/>
            <person name="Oba Y."/>
            <person name="Sakakibara Y."/>
        </authorList>
    </citation>
    <scope>NUCLEOTIDE SEQUENCE</scope>
</reference>
<evidence type="ECO:0000313" key="10">
    <source>
        <dbReference type="Proteomes" id="UP000815677"/>
    </source>
</evidence>
<protein>
    <recommendedName>
        <fullName evidence="7">Hydrophobin</fullName>
    </recommendedName>
</protein>
<accession>A0ABQ0LJH2</accession>
<gene>
    <name evidence="9" type="ORF">MCHLO_08381</name>
</gene>
<evidence type="ECO:0000256" key="7">
    <source>
        <dbReference type="RuleBase" id="RU365009"/>
    </source>
</evidence>
<dbReference type="EMBL" id="DF846996">
    <property type="protein sequence ID" value="GAT51220.1"/>
    <property type="molecule type" value="Genomic_DNA"/>
</dbReference>
<proteinExistence type="inferred from homology"/>
<organism evidence="9 10">
    <name type="scientific">Mycena chlorophos</name>
    <name type="common">Agaric fungus</name>
    <name type="synonym">Agaricus chlorophos</name>
    <dbReference type="NCBI Taxonomy" id="658473"/>
    <lineage>
        <taxon>Eukaryota</taxon>
        <taxon>Fungi</taxon>
        <taxon>Dikarya</taxon>
        <taxon>Basidiomycota</taxon>
        <taxon>Agaricomycotina</taxon>
        <taxon>Agaricomycetes</taxon>
        <taxon>Agaricomycetidae</taxon>
        <taxon>Agaricales</taxon>
        <taxon>Marasmiineae</taxon>
        <taxon>Mycenaceae</taxon>
        <taxon>Mycena</taxon>
    </lineage>
</organism>
<evidence type="ECO:0000256" key="4">
    <source>
        <dbReference type="ARBA" id="ARBA00022525"/>
    </source>
</evidence>